<keyword evidence="2" id="KW-1185">Reference proteome</keyword>
<dbReference type="Proteomes" id="UP001359485">
    <property type="component" value="Unassembled WGS sequence"/>
</dbReference>
<protein>
    <submittedName>
        <fullName evidence="1">Uncharacterized protein</fullName>
    </submittedName>
</protein>
<evidence type="ECO:0000313" key="1">
    <source>
        <dbReference type="EMBL" id="KAK6621874.1"/>
    </source>
</evidence>
<name>A0ABR1AL12_POLSC</name>
<dbReference type="EMBL" id="JAWJWF010000047">
    <property type="protein sequence ID" value="KAK6621874.1"/>
    <property type="molecule type" value="Genomic_DNA"/>
</dbReference>
<proteinExistence type="predicted"/>
<reference evidence="1 2" key="1">
    <citation type="submission" date="2023-09" db="EMBL/GenBank/DDBJ databases">
        <title>Genomes of two closely related lineages of the louse Polyplax serrata with different host specificities.</title>
        <authorList>
            <person name="Martinu J."/>
            <person name="Tarabai H."/>
            <person name="Stefka J."/>
            <person name="Hypsa V."/>
        </authorList>
    </citation>
    <scope>NUCLEOTIDE SEQUENCE [LARGE SCALE GENOMIC DNA]</scope>
    <source>
        <strain evidence="1">98ZLc_SE</strain>
    </source>
</reference>
<accession>A0ABR1AL12</accession>
<evidence type="ECO:0000313" key="2">
    <source>
        <dbReference type="Proteomes" id="UP001359485"/>
    </source>
</evidence>
<comment type="caution">
    <text evidence="1">The sequence shown here is derived from an EMBL/GenBank/DDBJ whole genome shotgun (WGS) entry which is preliminary data.</text>
</comment>
<organism evidence="1 2">
    <name type="scientific">Polyplax serrata</name>
    <name type="common">Common mouse louse</name>
    <dbReference type="NCBI Taxonomy" id="468196"/>
    <lineage>
        <taxon>Eukaryota</taxon>
        <taxon>Metazoa</taxon>
        <taxon>Ecdysozoa</taxon>
        <taxon>Arthropoda</taxon>
        <taxon>Hexapoda</taxon>
        <taxon>Insecta</taxon>
        <taxon>Pterygota</taxon>
        <taxon>Neoptera</taxon>
        <taxon>Paraneoptera</taxon>
        <taxon>Psocodea</taxon>
        <taxon>Troctomorpha</taxon>
        <taxon>Phthiraptera</taxon>
        <taxon>Anoplura</taxon>
        <taxon>Polyplacidae</taxon>
        <taxon>Polyplax</taxon>
    </lineage>
</organism>
<gene>
    <name evidence="1" type="ORF">RUM44_001681</name>
</gene>
<sequence length="109" mass="12248">MILNFPSSTLGAVLISRLPIVKDFSVLSDDKRCKSVYSGGYVELIKELPKGWEGFKSDQVDRLRGNFFLFKAFFPSVLLAATLSAFSFRADDNEISQRRDETCKATKSN</sequence>